<comment type="caution">
    <text evidence="2">The sequence shown here is derived from an EMBL/GenBank/DDBJ whole genome shotgun (WGS) entry which is preliminary data.</text>
</comment>
<dbReference type="AlphaFoldDB" id="A0AAD7GPR4"/>
<dbReference type="Proteomes" id="UP001221757">
    <property type="component" value="Unassembled WGS sequence"/>
</dbReference>
<keyword evidence="1" id="KW-0732">Signal</keyword>
<name>A0AAD7GPR4_MYCRO</name>
<proteinExistence type="predicted"/>
<reference evidence="2" key="1">
    <citation type="submission" date="2023-03" db="EMBL/GenBank/DDBJ databases">
        <title>Massive genome expansion in bonnet fungi (Mycena s.s.) driven by repeated elements and novel gene families across ecological guilds.</title>
        <authorList>
            <consortium name="Lawrence Berkeley National Laboratory"/>
            <person name="Harder C.B."/>
            <person name="Miyauchi S."/>
            <person name="Viragh M."/>
            <person name="Kuo A."/>
            <person name="Thoen E."/>
            <person name="Andreopoulos B."/>
            <person name="Lu D."/>
            <person name="Skrede I."/>
            <person name="Drula E."/>
            <person name="Henrissat B."/>
            <person name="Morin E."/>
            <person name="Kohler A."/>
            <person name="Barry K."/>
            <person name="LaButti K."/>
            <person name="Morin E."/>
            <person name="Salamov A."/>
            <person name="Lipzen A."/>
            <person name="Mereny Z."/>
            <person name="Hegedus B."/>
            <person name="Baldrian P."/>
            <person name="Stursova M."/>
            <person name="Weitz H."/>
            <person name="Taylor A."/>
            <person name="Grigoriev I.V."/>
            <person name="Nagy L.G."/>
            <person name="Martin F."/>
            <person name="Kauserud H."/>
        </authorList>
    </citation>
    <scope>NUCLEOTIDE SEQUENCE</scope>
    <source>
        <strain evidence="2">CBHHK067</strain>
    </source>
</reference>
<keyword evidence="3" id="KW-1185">Reference proteome</keyword>
<sequence>MMIFIIFVLSLIFLGAPDGVQVVWINLNIQAVFRKFCYPPLPLPRHAIHFLFPAPQARGERRQALNQASLNEMETPKHGKGAWGPRSWEYMFSIVKWTRENPVTTRESCGSQSLSPSRSKETPSVWSAGGDINLKKRFNTQLVHVCKFMFLFPPVDLVPIVVIGHAKRQFQGAERPAFGQQLDKIQELKTDSNRGQLGKIFRLQAQVAESKKRFGFFVRGDTKTLQVGSDPARLRKPRGVAIPGILGEKEGVEGRC</sequence>
<evidence type="ECO:0000256" key="1">
    <source>
        <dbReference type="SAM" id="SignalP"/>
    </source>
</evidence>
<organism evidence="2 3">
    <name type="scientific">Mycena rosella</name>
    <name type="common">Pink bonnet</name>
    <name type="synonym">Agaricus rosellus</name>
    <dbReference type="NCBI Taxonomy" id="1033263"/>
    <lineage>
        <taxon>Eukaryota</taxon>
        <taxon>Fungi</taxon>
        <taxon>Dikarya</taxon>
        <taxon>Basidiomycota</taxon>
        <taxon>Agaricomycotina</taxon>
        <taxon>Agaricomycetes</taxon>
        <taxon>Agaricomycetidae</taxon>
        <taxon>Agaricales</taxon>
        <taxon>Marasmiineae</taxon>
        <taxon>Mycenaceae</taxon>
        <taxon>Mycena</taxon>
    </lineage>
</organism>
<evidence type="ECO:0000313" key="2">
    <source>
        <dbReference type="EMBL" id="KAJ7698362.1"/>
    </source>
</evidence>
<feature type="signal peptide" evidence="1">
    <location>
        <begin position="1"/>
        <end position="19"/>
    </location>
</feature>
<protein>
    <submittedName>
        <fullName evidence="2">Uncharacterized protein</fullName>
    </submittedName>
</protein>
<accession>A0AAD7GPR4</accession>
<evidence type="ECO:0000313" key="3">
    <source>
        <dbReference type="Proteomes" id="UP001221757"/>
    </source>
</evidence>
<feature type="chain" id="PRO_5042199669" evidence="1">
    <location>
        <begin position="20"/>
        <end position="256"/>
    </location>
</feature>
<gene>
    <name evidence="2" type="ORF">B0H17DRAFT_1129888</name>
</gene>
<dbReference type="EMBL" id="JARKIE010000026">
    <property type="protein sequence ID" value="KAJ7698362.1"/>
    <property type="molecule type" value="Genomic_DNA"/>
</dbReference>